<organism evidence="1">
    <name type="scientific">Oikopleura dioica</name>
    <name type="common">Tunicate</name>
    <dbReference type="NCBI Taxonomy" id="34765"/>
    <lineage>
        <taxon>Eukaryota</taxon>
        <taxon>Metazoa</taxon>
        <taxon>Chordata</taxon>
        <taxon>Tunicata</taxon>
        <taxon>Appendicularia</taxon>
        <taxon>Copelata</taxon>
        <taxon>Oikopleuridae</taxon>
        <taxon>Oikopleura</taxon>
    </lineage>
</organism>
<dbReference type="AlphaFoldDB" id="E4XVW2"/>
<evidence type="ECO:0000313" key="2">
    <source>
        <dbReference type="EMBL" id="CBY33559.1"/>
    </source>
</evidence>
<gene>
    <name evidence="1" type="ORF">GSOID_T00006765001</name>
    <name evidence="2" type="ORF">GSOID_T00021481001</name>
</gene>
<reference evidence="1" key="1">
    <citation type="journal article" date="2010" name="Science">
        <title>Plasticity of animal genome architecture unmasked by rapid evolution of a pelagic tunicate.</title>
        <authorList>
            <person name="Denoeud F."/>
            <person name="Henriet S."/>
            <person name="Mungpakdee S."/>
            <person name="Aury J.M."/>
            <person name="Da Silva C."/>
            <person name="Brinkmann H."/>
            <person name="Mikhaleva J."/>
            <person name="Olsen L.C."/>
            <person name="Jubin C."/>
            <person name="Canestro C."/>
            <person name="Bouquet J.M."/>
            <person name="Danks G."/>
            <person name="Poulain J."/>
            <person name="Campsteijn C."/>
            <person name="Adamski M."/>
            <person name="Cross I."/>
            <person name="Yadetie F."/>
            <person name="Muffato M."/>
            <person name="Louis A."/>
            <person name="Butcher S."/>
            <person name="Tsagkogeorga G."/>
            <person name="Konrad A."/>
            <person name="Singh S."/>
            <person name="Jensen M.F."/>
            <person name="Cong E.H."/>
            <person name="Eikeseth-Otteraa H."/>
            <person name="Noel B."/>
            <person name="Anthouard V."/>
            <person name="Porcel B.M."/>
            <person name="Kachouri-Lafond R."/>
            <person name="Nishino A."/>
            <person name="Ugolini M."/>
            <person name="Chourrout P."/>
            <person name="Nishida H."/>
            <person name="Aasland R."/>
            <person name="Huzurbazar S."/>
            <person name="Westhof E."/>
            <person name="Delsuc F."/>
            <person name="Lehrach H."/>
            <person name="Reinhardt R."/>
            <person name="Weissenbach J."/>
            <person name="Roy S.W."/>
            <person name="Artiguenave F."/>
            <person name="Postlethwait J.H."/>
            <person name="Manak J.R."/>
            <person name="Thompson E.M."/>
            <person name="Jaillon O."/>
            <person name="Du Pasquier L."/>
            <person name="Boudinot P."/>
            <person name="Liberles D.A."/>
            <person name="Volff J.N."/>
            <person name="Philippe H."/>
            <person name="Lenhard B."/>
            <person name="Roest Crollius H."/>
            <person name="Wincker P."/>
            <person name="Chourrout D."/>
        </authorList>
    </citation>
    <scope>NUCLEOTIDE SEQUENCE [LARGE SCALE GENOMIC DNA]</scope>
</reference>
<sequence>MMSVNERPSDEGIKQRVEEALVKEFINTDFSVESFIDKVDVEISKNDAGEYIARLNYEYFEPENDDMTKMLMSALEKISKSSLEGYEEPVDVNPIAGAIFSRICFSILATILAFNLL</sequence>
<keyword evidence="3" id="KW-1185">Reference proteome</keyword>
<evidence type="ECO:0000313" key="1">
    <source>
        <dbReference type="EMBL" id="CBY20008.1"/>
    </source>
</evidence>
<dbReference type="Proteomes" id="UP000001307">
    <property type="component" value="Unassembled WGS sequence"/>
</dbReference>
<dbReference type="InParanoid" id="E4XVW2"/>
<proteinExistence type="predicted"/>
<accession>E4XVW2</accession>
<dbReference type="Proteomes" id="UP000011014">
    <property type="component" value="Unassembled WGS sequence"/>
</dbReference>
<dbReference type="EMBL" id="FN653224">
    <property type="protein sequence ID" value="CBY20008.1"/>
    <property type="molecule type" value="Genomic_DNA"/>
</dbReference>
<dbReference type="EMBL" id="FN654427">
    <property type="protein sequence ID" value="CBY33559.1"/>
    <property type="molecule type" value="Genomic_DNA"/>
</dbReference>
<protein>
    <submittedName>
        <fullName evidence="1">Uncharacterized protein</fullName>
    </submittedName>
</protein>
<evidence type="ECO:0000313" key="3">
    <source>
        <dbReference type="Proteomes" id="UP000001307"/>
    </source>
</evidence>
<name>E4XVW2_OIKDI</name>